<accession>A0AA41Z0K4</accession>
<dbReference type="Pfam" id="PF08379">
    <property type="entry name" value="Bact_transglu_N"/>
    <property type="match status" value="1"/>
</dbReference>
<keyword evidence="3" id="KW-1185">Reference proteome</keyword>
<dbReference type="InterPro" id="IPR013589">
    <property type="entry name" value="Bac_transglu_N"/>
</dbReference>
<dbReference type="Proteomes" id="UP001165667">
    <property type="component" value="Unassembled WGS sequence"/>
</dbReference>
<sequence length="277" mass="30229">MRLRLRHHLRVRFSEPTRNAISILRMTPRSHEGQRVTNWRIDVEPDCLLKSGEDHFGNLTHTLTVPGIVSELSITAQGELTCFDAAGVVRGTAERLPLDIYRRDTATTMPSEELRSFASDVAAASDNDLGKLHQLLGAVHQRIATSSEPTAVVTADAAFKACKGTSGDHAQIFATCARHLGFPARCAHGFYLDDDGQSTRHAWAEAYVDGLGWVGFDPVHDICPQDYHVRVAVGLDALDAAALRGTPGQNAAETVDVNWMFGLDQRRNAQAATISFS</sequence>
<dbReference type="SMART" id="SM00460">
    <property type="entry name" value="TGc"/>
    <property type="match status" value="1"/>
</dbReference>
<organism evidence="2 3">
    <name type="scientific">Lichenifustis flavocetrariae</name>
    <dbReference type="NCBI Taxonomy" id="2949735"/>
    <lineage>
        <taxon>Bacteria</taxon>
        <taxon>Pseudomonadati</taxon>
        <taxon>Pseudomonadota</taxon>
        <taxon>Alphaproteobacteria</taxon>
        <taxon>Hyphomicrobiales</taxon>
        <taxon>Lichenihabitantaceae</taxon>
        <taxon>Lichenifustis</taxon>
    </lineage>
</organism>
<dbReference type="RefSeq" id="WP_282586947.1">
    <property type="nucleotide sequence ID" value="NZ_JAMOIM010000016.1"/>
</dbReference>
<gene>
    <name evidence="2" type="ORF">M8523_21370</name>
</gene>
<dbReference type="InterPro" id="IPR002931">
    <property type="entry name" value="Transglutaminase-like"/>
</dbReference>
<dbReference type="SUPFAM" id="SSF54001">
    <property type="entry name" value="Cysteine proteinases"/>
    <property type="match status" value="1"/>
</dbReference>
<proteinExistence type="predicted"/>
<dbReference type="Pfam" id="PF01841">
    <property type="entry name" value="Transglut_core"/>
    <property type="match status" value="1"/>
</dbReference>
<dbReference type="InterPro" id="IPR038765">
    <property type="entry name" value="Papain-like_cys_pep_sf"/>
</dbReference>
<evidence type="ECO:0000313" key="2">
    <source>
        <dbReference type="EMBL" id="MCW6510573.1"/>
    </source>
</evidence>
<comment type="caution">
    <text evidence="2">The sequence shown here is derived from an EMBL/GenBank/DDBJ whole genome shotgun (WGS) entry which is preliminary data.</text>
</comment>
<feature type="domain" description="Transglutaminase-like" evidence="1">
    <location>
        <begin position="158"/>
        <end position="220"/>
    </location>
</feature>
<dbReference type="EMBL" id="JAMOIM010000016">
    <property type="protein sequence ID" value="MCW6510573.1"/>
    <property type="molecule type" value="Genomic_DNA"/>
</dbReference>
<dbReference type="PANTHER" id="PTHR33490:SF6">
    <property type="entry name" value="SLL1049 PROTEIN"/>
    <property type="match status" value="1"/>
</dbReference>
<evidence type="ECO:0000259" key="1">
    <source>
        <dbReference type="SMART" id="SM00460"/>
    </source>
</evidence>
<evidence type="ECO:0000313" key="3">
    <source>
        <dbReference type="Proteomes" id="UP001165667"/>
    </source>
</evidence>
<name>A0AA41Z0K4_9HYPH</name>
<reference evidence="2" key="1">
    <citation type="submission" date="2022-05" db="EMBL/GenBank/DDBJ databases">
        <authorList>
            <person name="Pankratov T."/>
        </authorList>
    </citation>
    <scope>NUCLEOTIDE SEQUENCE</scope>
    <source>
        <strain evidence="2">BP6-180914</strain>
    </source>
</reference>
<dbReference type="AlphaFoldDB" id="A0AA41Z0K4"/>
<dbReference type="PANTHER" id="PTHR33490">
    <property type="entry name" value="BLR5614 PROTEIN-RELATED"/>
    <property type="match status" value="1"/>
</dbReference>
<dbReference type="Gene3D" id="3.10.620.30">
    <property type="match status" value="1"/>
</dbReference>
<protein>
    <submittedName>
        <fullName evidence="2">Transglutaminase family protein</fullName>
    </submittedName>
</protein>